<dbReference type="AlphaFoldDB" id="K9GU89"/>
<proteinExistence type="predicted"/>
<keyword evidence="3" id="KW-1185">Reference proteome</keyword>
<sequence>MTARRFITLLLGIGTIGVVVVLVAATFAPRTALAAWLAAVLAVMVVPLGALPLLLTWHLHKGRWGLQLGRDMEAAVATMPLVLLFLLPVVLASGALHPLVHGAGGHETHPWLREGALLARGAVYLVTWWVLAHVAVRIGRPVDAAAPRPAMASAGLILWAVTASLAGIDWVIALQPKAYSSIFGLIFLSHLMVGALGFLCATSLGRAWSLGQAPEVRGIGNMLLGAVMLWLYHEYMQWLIVWSGDLPGHIDIYLDRAGPVWHALVTVMAVLGGAVPFVLLLWSRVRRNAAWLAMIGGWFVAVRIMEAFWWVVPLHPAGGLTAALAVAALAGAGGLWGGVWLILRARHPAPRREAMEAHHG</sequence>
<evidence type="ECO:0000256" key="1">
    <source>
        <dbReference type="SAM" id="Phobius"/>
    </source>
</evidence>
<keyword evidence="1" id="KW-0472">Membrane</keyword>
<dbReference type="OrthoDB" id="140980at2"/>
<feature type="transmembrane region" description="Helical" evidence="1">
    <location>
        <begin position="289"/>
        <end position="312"/>
    </location>
</feature>
<organism evidence="2 3">
    <name type="scientific">Caenispirillum salinarum AK4</name>
    <dbReference type="NCBI Taxonomy" id="1238182"/>
    <lineage>
        <taxon>Bacteria</taxon>
        <taxon>Pseudomonadati</taxon>
        <taxon>Pseudomonadota</taxon>
        <taxon>Alphaproteobacteria</taxon>
        <taxon>Rhodospirillales</taxon>
        <taxon>Novispirillaceae</taxon>
        <taxon>Caenispirillum</taxon>
    </lineage>
</organism>
<feature type="transmembrane region" description="Helical" evidence="1">
    <location>
        <begin position="33"/>
        <end position="55"/>
    </location>
</feature>
<dbReference type="PANTHER" id="PTHR43044:SF1">
    <property type="entry name" value="QUINOL:CYTOCHROME C OXIDOREDUCTASE QUINONE-BINDING SUBUNIT 2"/>
    <property type="match status" value="1"/>
</dbReference>
<dbReference type="RefSeq" id="WP_009541016.1">
    <property type="nucleotide sequence ID" value="NZ_ANHY01000012.1"/>
</dbReference>
<feature type="transmembrane region" description="Helical" evidence="1">
    <location>
        <begin position="178"/>
        <end position="201"/>
    </location>
</feature>
<dbReference type="STRING" id="1238182.C882_0357"/>
<evidence type="ECO:0008006" key="4">
    <source>
        <dbReference type="Google" id="ProtNLM"/>
    </source>
</evidence>
<comment type="caution">
    <text evidence="2">The sequence shown here is derived from an EMBL/GenBank/DDBJ whole genome shotgun (WGS) entry which is preliminary data.</text>
</comment>
<reference evidence="2 3" key="1">
    <citation type="journal article" date="2013" name="Genome Announc.">
        <title>Draft Genome Sequence of an Alphaproteobacterium, Caenispirillum salinarum AK4(T), Isolated from a Solar Saltern.</title>
        <authorList>
            <person name="Khatri I."/>
            <person name="Singh A."/>
            <person name="Korpole S."/>
            <person name="Pinnaka A.K."/>
            <person name="Subramanian S."/>
        </authorList>
    </citation>
    <scope>NUCLEOTIDE SEQUENCE [LARGE SCALE GENOMIC DNA]</scope>
    <source>
        <strain evidence="2 3">AK4</strain>
    </source>
</reference>
<feature type="transmembrane region" description="Helical" evidence="1">
    <location>
        <begin position="150"/>
        <end position="172"/>
    </location>
</feature>
<dbReference type="Proteomes" id="UP000009881">
    <property type="component" value="Unassembled WGS sequence"/>
</dbReference>
<feature type="transmembrane region" description="Helical" evidence="1">
    <location>
        <begin position="222"/>
        <end position="240"/>
    </location>
</feature>
<keyword evidence="1" id="KW-1133">Transmembrane helix</keyword>
<keyword evidence="1" id="KW-0812">Transmembrane</keyword>
<feature type="transmembrane region" description="Helical" evidence="1">
    <location>
        <begin position="318"/>
        <end position="343"/>
    </location>
</feature>
<accession>K9GU89</accession>
<dbReference type="PANTHER" id="PTHR43044">
    <property type="match status" value="1"/>
</dbReference>
<gene>
    <name evidence="2" type="ORF">C882_0357</name>
</gene>
<dbReference type="eggNOG" id="COG4531">
    <property type="taxonomic scope" value="Bacteria"/>
</dbReference>
<dbReference type="EMBL" id="ANHY01000012">
    <property type="protein sequence ID" value="EKV29535.1"/>
    <property type="molecule type" value="Genomic_DNA"/>
</dbReference>
<evidence type="ECO:0000313" key="2">
    <source>
        <dbReference type="EMBL" id="EKV29535.1"/>
    </source>
</evidence>
<name>K9GU89_9PROT</name>
<feature type="transmembrane region" description="Helical" evidence="1">
    <location>
        <begin position="7"/>
        <end position="27"/>
    </location>
</feature>
<feature type="transmembrane region" description="Helical" evidence="1">
    <location>
        <begin position="260"/>
        <end position="282"/>
    </location>
</feature>
<protein>
    <recommendedName>
        <fullName evidence="4">Quinol:cytochrome c oxidoreductase quinone-binding subunit 2</fullName>
    </recommendedName>
</protein>
<feature type="transmembrane region" description="Helical" evidence="1">
    <location>
        <begin position="76"/>
        <end position="97"/>
    </location>
</feature>
<evidence type="ECO:0000313" key="3">
    <source>
        <dbReference type="Proteomes" id="UP000009881"/>
    </source>
</evidence>
<feature type="transmembrane region" description="Helical" evidence="1">
    <location>
        <begin position="117"/>
        <end position="138"/>
    </location>
</feature>